<dbReference type="RefSeq" id="WP_148973355.1">
    <property type="nucleotide sequence ID" value="NZ_JBNIKU010000003.1"/>
</dbReference>
<keyword evidence="1" id="KW-0812">Transmembrane</keyword>
<dbReference type="EMBL" id="VTER01000002">
    <property type="protein sequence ID" value="TYS50960.1"/>
    <property type="molecule type" value="Genomic_DNA"/>
</dbReference>
<dbReference type="Proteomes" id="UP000322139">
    <property type="component" value="Unassembled WGS sequence"/>
</dbReference>
<evidence type="ECO:0000256" key="1">
    <source>
        <dbReference type="SAM" id="Phobius"/>
    </source>
</evidence>
<keyword evidence="1" id="KW-0472">Membrane</keyword>
<proteinExistence type="predicted"/>
<comment type="caution">
    <text evidence="2">The sequence shown here is derived from an EMBL/GenBank/DDBJ whole genome shotgun (WGS) entry which is preliminary data.</text>
</comment>
<gene>
    <name evidence="2" type="ORF">FZD51_02640</name>
</gene>
<sequence>MDQYQKPIKQALDKHFFDQLALSETEAAHFASSIKKKPEGKPSKRTAFIFPAIAVGFVLLFSFLLFKPFVEDINNVSADIQEQATEEFGHSVLIPEIEGYSINFAAISYPINKEAVDLTIDYGTNTGKWVQPFANETNRERWEKEQSADLLYGPYQGKRAFSLQYRPNHLFFEGDQVKKRELNGISIQYEHIQRDNELVMVSFKSNEGTYFMDFLINENFTLADSEKVLDDITKQFNKISP</sequence>
<accession>A0A5D4RJ72</accession>
<evidence type="ECO:0008006" key="4">
    <source>
        <dbReference type="Google" id="ProtNLM"/>
    </source>
</evidence>
<feature type="transmembrane region" description="Helical" evidence="1">
    <location>
        <begin position="46"/>
        <end position="66"/>
    </location>
</feature>
<dbReference type="AlphaFoldDB" id="A0A5D4RJ72"/>
<keyword evidence="1" id="KW-1133">Transmembrane helix</keyword>
<organism evidence="2 3">
    <name type="scientific">Bacillus infantis</name>
    <dbReference type="NCBI Taxonomy" id="324767"/>
    <lineage>
        <taxon>Bacteria</taxon>
        <taxon>Bacillati</taxon>
        <taxon>Bacillota</taxon>
        <taxon>Bacilli</taxon>
        <taxon>Bacillales</taxon>
        <taxon>Bacillaceae</taxon>
        <taxon>Bacillus</taxon>
    </lineage>
</organism>
<name>A0A5D4RJ72_9BACI</name>
<protein>
    <recommendedName>
        <fullName evidence="4">DUF4367 domain-containing protein</fullName>
    </recommendedName>
</protein>
<evidence type="ECO:0000313" key="2">
    <source>
        <dbReference type="EMBL" id="TYS50960.1"/>
    </source>
</evidence>
<reference evidence="2 3" key="1">
    <citation type="submission" date="2019-08" db="EMBL/GenBank/DDBJ databases">
        <title>Bacillus genomes from the desert of Cuatro Cienegas, Coahuila.</title>
        <authorList>
            <person name="Olmedo-Alvarez G."/>
        </authorList>
    </citation>
    <scope>NUCLEOTIDE SEQUENCE [LARGE SCALE GENOMIC DNA]</scope>
    <source>
        <strain evidence="2 3">CH446_14T</strain>
    </source>
</reference>
<evidence type="ECO:0000313" key="3">
    <source>
        <dbReference type="Proteomes" id="UP000322139"/>
    </source>
</evidence>